<reference evidence="1 2" key="1">
    <citation type="submission" date="2018-07" db="EMBL/GenBank/DDBJ databases">
        <title>Genomic Encyclopedia of Type Strains, Phase III (KMG-III): the genomes of soil and plant-associated and newly described type strains.</title>
        <authorList>
            <person name="Whitman W."/>
        </authorList>
    </citation>
    <scope>NUCLEOTIDE SEQUENCE [LARGE SCALE GENOMIC DNA]</scope>
    <source>
        <strain evidence="1 2">CECT 8488</strain>
    </source>
</reference>
<comment type="caution">
    <text evidence="1">The sequence shown here is derived from an EMBL/GenBank/DDBJ whole genome shotgun (WGS) entry which is preliminary data.</text>
</comment>
<sequence length="171" mass="19544">MSEEIAHWDGKSADAIKAIYLDWRDHAELTGLLVALMAMPDRERGASWMMKHHLEQGDANLEPVDALAFHQAGVAQQHWEARLHYLQSLNYVHVPERSRTLVQAFLKQGIEAEQKFIRAWSYNGLYLLACQFPDLQGTVQYQLEEALESEDTGSVKARIRKGLKRGFPERG</sequence>
<protein>
    <recommendedName>
        <fullName evidence="3">DNA alkylation repair enzyme</fullName>
    </recommendedName>
</protein>
<dbReference type="OrthoDB" id="7860049at2"/>
<dbReference type="AlphaFoldDB" id="A0A3D9HS04"/>
<organism evidence="1 2">
    <name type="scientific">Aestuariispira insulae</name>
    <dbReference type="NCBI Taxonomy" id="1461337"/>
    <lineage>
        <taxon>Bacteria</taxon>
        <taxon>Pseudomonadati</taxon>
        <taxon>Pseudomonadota</taxon>
        <taxon>Alphaproteobacteria</taxon>
        <taxon>Rhodospirillales</taxon>
        <taxon>Kiloniellaceae</taxon>
        <taxon>Aestuariispira</taxon>
    </lineage>
</organism>
<name>A0A3D9HS04_9PROT</name>
<gene>
    <name evidence="1" type="ORF">DFP90_102292</name>
</gene>
<evidence type="ECO:0008006" key="3">
    <source>
        <dbReference type="Google" id="ProtNLM"/>
    </source>
</evidence>
<evidence type="ECO:0000313" key="2">
    <source>
        <dbReference type="Proteomes" id="UP000256845"/>
    </source>
</evidence>
<accession>A0A3D9HS04</accession>
<evidence type="ECO:0000313" key="1">
    <source>
        <dbReference type="EMBL" id="RED52274.1"/>
    </source>
</evidence>
<keyword evidence="2" id="KW-1185">Reference proteome</keyword>
<dbReference type="Proteomes" id="UP000256845">
    <property type="component" value="Unassembled WGS sequence"/>
</dbReference>
<proteinExistence type="predicted"/>
<dbReference type="RefSeq" id="WP_115935823.1">
    <property type="nucleotide sequence ID" value="NZ_QRDW01000002.1"/>
</dbReference>
<dbReference type="EMBL" id="QRDW01000002">
    <property type="protein sequence ID" value="RED52274.1"/>
    <property type="molecule type" value="Genomic_DNA"/>
</dbReference>